<dbReference type="InterPro" id="IPR012338">
    <property type="entry name" value="Beta-lactam/transpept-like"/>
</dbReference>
<dbReference type="InterPro" id="IPR054120">
    <property type="entry name" value="PBPA_dimer"/>
</dbReference>
<dbReference type="Pfam" id="PF00905">
    <property type="entry name" value="Transpeptidase"/>
    <property type="match status" value="1"/>
</dbReference>
<dbReference type="Gene3D" id="3.40.710.10">
    <property type="entry name" value="DD-peptidase/beta-lactamase superfamily"/>
    <property type="match status" value="1"/>
</dbReference>
<dbReference type="Pfam" id="PF21922">
    <property type="entry name" value="PBP_dimer_2"/>
    <property type="match status" value="1"/>
</dbReference>
<dbReference type="GO" id="GO:0071972">
    <property type="term" value="F:peptidoglycan L,D-transpeptidase activity"/>
    <property type="evidence" value="ECO:0007669"/>
    <property type="project" value="TreeGrafter"/>
</dbReference>
<dbReference type="AlphaFoldDB" id="A0A6J6M1R1"/>
<dbReference type="InterPro" id="IPR001460">
    <property type="entry name" value="PCN-bd_Tpept"/>
</dbReference>
<accession>A0A6J6M1R1</accession>
<dbReference type="GO" id="GO:0005886">
    <property type="term" value="C:plasma membrane"/>
    <property type="evidence" value="ECO:0007669"/>
    <property type="project" value="TreeGrafter"/>
</dbReference>
<reference evidence="3" key="1">
    <citation type="submission" date="2020-05" db="EMBL/GenBank/DDBJ databases">
        <authorList>
            <person name="Chiriac C."/>
            <person name="Salcher M."/>
            <person name="Ghai R."/>
            <person name="Kavagutti S V."/>
        </authorList>
    </citation>
    <scope>NUCLEOTIDE SEQUENCE</scope>
</reference>
<evidence type="ECO:0000259" key="1">
    <source>
        <dbReference type="Pfam" id="PF00905"/>
    </source>
</evidence>
<dbReference type="SUPFAM" id="SSF56601">
    <property type="entry name" value="beta-lactamase/transpeptidase-like"/>
    <property type="match status" value="1"/>
</dbReference>
<protein>
    <submittedName>
        <fullName evidence="3">Unannotated protein</fullName>
    </submittedName>
</protein>
<name>A0A6J6M1R1_9ZZZZ</name>
<sequence length="481" mass="51312">MMSRQIRRIGVVLALMLVALLVNITVIQVVLARDYRERPGNQRLLLAEYDRERGPILVGANPAARSVETGNTLRYLRTYDDGPLYAPITGFYSLIYGATGLERTENRVLTGKSDLFFVDRLSQLFAGRQPVGGAVTTTIDAAAQEAAFKGLKGKVGAVVAIEPATGRILASVQSPSFDPNLLTSQDPEAIRTYYEELKSDPAKPLLNRPIVALNPPGSTFKLVTAAAALASGLYTPDSILPGPASYRLPLSTSELNNWNRKECGPDGKVTLKQALAISCNTAFAWLGVQLGDEALRKQAELMGFDKGFQIPLKAATSRFPAELDEPQTALSAIGQFEVRATALQMAMVGAAIGNNGVTMQPYLVQEVRGPDLAILQTTDPIRYADAMTPLNAAQLTEMMVNVVENGTGSNAQISGVRVAGKTGTAETDNERPAVAWFVAFAPAQSPKVAVAVVIEESGATEISGNGLAAPIAREVMKAVLR</sequence>
<dbReference type="Gene3D" id="3.90.1310.10">
    <property type="entry name" value="Penicillin-binding protein 2a (Domain 2)"/>
    <property type="match status" value="1"/>
</dbReference>
<dbReference type="GO" id="GO:0071555">
    <property type="term" value="P:cell wall organization"/>
    <property type="evidence" value="ECO:0007669"/>
    <property type="project" value="TreeGrafter"/>
</dbReference>
<dbReference type="InterPro" id="IPR050515">
    <property type="entry name" value="Beta-lactam/transpept"/>
</dbReference>
<dbReference type="GO" id="GO:0008658">
    <property type="term" value="F:penicillin binding"/>
    <property type="evidence" value="ECO:0007669"/>
    <property type="project" value="InterPro"/>
</dbReference>
<proteinExistence type="predicted"/>
<dbReference type="PANTHER" id="PTHR30627:SF24">
    <property type="entry name" value="PENICILLIN-BINDING PROTEIN 4B"/>
    <property type="match status" value="1"/>
</dbReference>
<feature type="domain" description="Penicillin-binding protein transpeptidase" evidence="1">
    <location>
        <begin position="156"/>
        <end position="477"/>
    </location>
</feature>
<evidence type="ECO:0000259" key="2">
    <source>
        <dbReference type="Pfam" id="PF21922"/>
    </source>
</evidence>
<gene>
    <name evidence="3" type="ORF">UFOPK2310_00442</name>
</gene>
<feature type="domain" description="Penicillin binding protein A dimerisation" evidence="2">
    <location>
        <begin position="53"/>
        <end position="135"/>
    </location>
</feature>
<organism evidence="3">
    <name type="scientific">freshwater metagenome</name>
    <dbReference type="NCBI Taxonomy" id="449393"/>
    <lineage>
        <taxon>unclassified sequences</taxon>
        <taxon>metagenomes</taxon>
        <taxon>ecological metagenomes</taxon>
    </lineage>
</organism>
<evidence type="ECO:0000313" key="3">
    <source>
        <dbReference type="EMBL" id="CAB4667782.1"/>
    </source>
</evidence>
<dbReference type="PANTHER" id="PTHR30627">
    <property type="entry name" value="PEPTIDOGLYCAN D,D-TRANSPEPTIDASE"/>
    <property type="match status" value="1"/>
</dbReference>
<dbReference type="EMBL" id="CAEZWW010000037">
    <property type="protein sequence ID" value="CAB4667782.1"/>
    <property type="molecule type" value="Genomic_DNA"/>
</dbReference>